<evidence type="ECO:0000256" key="6">
    <source>
        <dbReference type="ARBA" id="ARBA00022840"/>
    </source>
</evidence>
<reference evidence="9" key="1">
    <citation type="submission" date="2020-08" db="EMBL/GenBank/DDBJ databases">
        <title>Novel species isolated from subtropical streams in China.</title>
        <authorList>
            <person name="Lu H."/>
        </authorList>
    </citation>
    <scope>NUCLEOTIDE SEQUENCE</scope>
    <source>
        <strain evidence="9">LX22W</strain>
    </source>
</reference>
<evidence type="ECO:0000256" key="3">
    <source>
        <dbReference type="ARBA" id="ARBA00022679"/>
    </source>
</evidence>
<sequence length="214" mass="23698">MDNTNDKQDLFAHIAALTIHDVKNNLTQLANDAETRGDLASMKVALHASETLTGLLCFYRSETHHLDLQIDSHDPVEMLQDLLGNLPHSLRDESRIQISLHTDHAPAIAFYDKTLIEMVLNNALQNALRFARNNIELGVRTHADKIEFYVQDDGDGYPQAVLDDKDVNSPVSRNGTGLGLRLAQRVVGMHESSGQHGEIVLSNSPGALFQLFLP</sequence>
<dbReference type="EC" id="2.7.13.3" evidence="2"/>
<evidence type="ECO:0000313" key="9">
    <source>
        <dbReference type="EMBL" id="MBC3880420.1"/>
    </source>
</evidence>
<evidence type="ECO:0000256" key="2">
    <source>
        <dbReference type="ARBA" id="ARBA00012438"/>
    </source>
</evidence>
<dbReference type="Pfam" id="PF02518">
    <property type="entry name" value="HATPase_c"/>
    <property type="match status" value="1"/>
</dbReference>
<dbReference type="PANTHER" id="PTHR42878">
    <property type="entry name" value="TWO-COMPONENT HISTIDINE KINASE"/>
    <property type="match status" value="1"/>
</dbReference>
<dbReference type="SMART" id="SM00387">
    <property type="entry name" value="HATPase_c"/>
    <property type="match status" value="1"/>
</dbReference>
<comment type="caution">
    <text evidence="9">The sequence shown here is derived from an EMBL/GenBank/DDBJ whole genome shotgun (WGS) entry which is preliminary data.</text>
</comment>
<evidence type="ECO:0000313" key="10">
    <source>
        <dbReference type="Proteomes" id="UP000627446"/>
    </source>
</evidence>
<dbReference type="InterPro" id="IPR050351">
    <property type="entry name" value="BphY/WalK/GraS-like"/>
</dbReference>
<evidence type="ECO:0000259" key="8">
    <source>
        <dbReference type="PROSITE" id="PS50109"/>
    </source>
</evidence>
<dbReference type="GO" id="GO:0030295">
    <property type="term" value="F:protein kinase activator activity"/>
    <property type="evidence" value="ECO:0007669"/>
    <property type="project" value="TreeGrafter"/>
</dbReference>
<proteinExistence type="predicted"/>
<dbReference type="GO" id="GO:0000156">
    <property type="term" value="F:phosphorelay response regulator activity"/>
    <property type="evidence" value="ECO:0007669"/>
    <property type="project" value="TreeGrafter"/>
</dbReference>
<keyword evidence="10" id="KW-1185">Reference proteome</keyword>
<dbReference type="SUPFAM" id="SSF55874">
    <property type="entry name" value="ATPase domain of HSP90 chaperone/DNA topoisomerase II/histidine kinase"/>
    <property type="match status" value="1"/>
</dbReference>
<evidence type="ECO:0000256" key="5">
    <source>
        <dbReference type="ARBA" id="ARBA00022777"/>
    </source>
</evidence>
<organism evidence="9 10">
    <name type="scientific">Undibacterium nitidum</name>
    <dbReference type="NCBI Taxonomy" id="2762298"/>
    <lineage>
        <taxon>Bacteria</taxon>
        <taxon>Pseudomonadati</taxon>
        <taxon>Pseudomonadota</taxon>
        <taxon>Betaproteobacteria</taxon>
        <taxon>Burkholderiales</taxon>
        <taxon>Oxalobacteraceae</taxon>
        <taxon>Undibacterium</taxon>
    </lineage>
</organism>
<dbReference type="Proteomes" id="UP000627446">
    <property type="component" value="Unassembled WGS sequence"/>
</dbReference>
<evidence type="ECO:0000256" key="7">
    <source>
        <dbReference type="ARBA" id="ARBA00023012"/>
    </source>
</evidence>
<comment type="catalytic activity">
    <reaction evidence="1">
        <text>ATP + protein L-histidine = ADP + protein N-phospho-L-histidine.</text>
        <dbReference type="EC" id="2.7.13.3"/>
    </reaction>
</comment>
<dbReference type="GO" id="GO:0004673">
    <property type="term" value="F:protein histidine kinase activity"/>
    <property type="evidence" value="ECO:0007669"/>
    <property type="project" value="UniProtKB-EC"/>
</dbReference>
<dbReference type="GO" id="GO:0005524">
    <property type="term" value="F:ATP binding"/>
    <property type="evidence" value="ECO:0007669"/>
    <property type="project" value="UniProtKB-KW"/>
</dbReference>
<keyword evidence="4" id="KW-0547">Nucleotide-binding</keyword>
<dbReference type="PROSITE" id="PS50109">
    <property type="entry name" value="HIS_KIN"/>
    <property type="match status" value="1"/>
</dbReference>
<dbReference type="InterPro" id="IPR003594">
    <property type="entry name" value="HATPase_dom"/>
</dbReference>
<dbReference type="Gene3D" id="3.30.565.10">
    <property type="entry name" value="Histidine kinase-like ATPase, C-terminal domain"/>
    <property type="match status" value="1"/>
</dbReference>
<dbReference type="EMBL" id="JACOFZ010000001">
    <property type="protein sequence ID" value="MBC3880420.1"/>
    <property type="molecule type" value="Genomic_DNA"/>
</dbReference>
<name>A0A923HIL0_9BURK</name>
<keyword evidence="6" id="KW-0067">ATP-binding</keyword>
<keyword evidence="5 9" id="KW-0418">Kinase</keyword>
<protein>
    <recommendedName>
        <fullName evidence="2">histidine kinase</fullName>
        <ecNumber evidence="2">2.7.13.3</ecNumber>
    </recommendedName>
</protein>
<gene>
    <name evidence="9" type="ORF">H8K36_03470</name>
</gene>
<evidence type="ECO:0000256" key="4">
    <source>
        <dbReference type="ARBA" id="ARBA00022741"/>
    </source>
</evidence>
<keyword evidence="3" id="KW-0808">Transferase</keyword>
<evidence type="ECO:0000256" key="1">
    <source>
        <dbReference type="ARBA" id="ARBA00000085"/>
    </source>
</evidence>
<dbReference type="InterPro" id="IPR036890">
    <property type="entry name" value="HATPase_C_sf"/>
</dbReference>
<dbReference type="GO" id="GO:0007234">
    <property type="term" value="P:osmosensory signaling via phosphorelay pathway"/>
    <property type="evidence" value="ECO:0007669"/>
    <property type="project" value="TreeGrafter"/>
</dbReference>
<feature type="domain" description="Histidine kinase" evidence="8">
    <location>
        <begin position="17"/>
        <end position="214"/>
    </location>
</feature>
<dbReference type="InterPro" id="IPR005467">
    <property type="entry name" value="His_kinase_dom"/>
</dbReference>
<accession>A0A923HIL0</accession>
<dbReference type="RefSeq" id="WP_186915065.1">
    <property type="nucleotide sequence ID" value="NZ_JACOFZ010000001.1"/>
</dbReference>
<dbReference type="AlphaFoldDB" id="A0A923HIL0"/>
<dbReference type="InterPro" id="IPR004358">
    <property type="entry name" value="Sig_transdc_His_kin-like_C"/>
</dbReference>
<dbReference type="PANTHER" id="PTHR42878:SF7">
    <property type="entry name" value="SENSOR HISTIDINE KINASE GLRK"/>
    <property type="match status" value="1"/>
</dbReference>
<dbReference type="PRINTS" id="PR00344">
    <property type="entry name" value="BCTRLSENSOR"/>
</dbReference>
<keyword evidence="7" id="KW-0902">Two-component regulatory system</keyword>